<dbReference type="PANTHER" id="PTHR24320:SF148">
    <property type="entry name" value="NAD(P)-BINDING ROSSMANN-FOLD SUPERFAMILY PROTEIN"/>
    <property type="match status" value="1"/>
</dbReference>
<dbReference type="Gene3D" id="3.40.50.720">
    <property type="entry name" value="NAD(P)-binding Rossmann-like Domain"/>
    <property type="match status" value="1"/>
</dbReference>
<accession>A0A1I1EVM4</accession>
<evidence type="ECO:0000313" key="4">
    <source>
        <dbReference type="EMBL" id="SFB90756.1"/>
    </source>
</evidence>
<evidence type="ECO:0000256" key="3">
    <source>
        <dbReference type="RuleBase" id="RU000363"/>
    </source>
</evidence>
<dbReference type="PRINTS" id="PR00081">
    <property type="entry name" value="GDHRDH"/>
</dbReference>
<gene>
    <name evidence="4" type="ORF">SAMN04487968_102246</name>
</gene>
<keyword evidence="2" id="KW-0560">Oxidoreductase</keyword>
<name>A0A1I1EVM4_9ACTN</name>
<keyword evidence="5" id="KW-1185">Reference proteome</keyword>
<evidence type="ECO:0000256" key="1">
    <source>
        <dbReference type="ARBA" id="ARBA00006484"/>
    </source>
</evidence>
<proteinExistence type="inferred from homology"/>
<dbReference type="Pfam" id="PF00106">
    <property type="entry name" value="adh_short"/>
    <property type="match status" value="1"/>
</dbReference>
<dbReference type="RefSeq" id="WP_245750118.1">
    <property type="nucleotide sequence ID" value="NZ_FOLB01000002.1"/>
</dbReference>
<dbReference type="NCBIfam" id="NF004846">
    <property type="entry name" value="PRK06197.1"/>
    <property type="match status" value="1"/>
</dbReference>
<dbReference type="PRINTS" id="PR00080">
    <property type="entry name" value="SDRFAMILY"/>
</dbReference>
<dbReference type="GO" id="GO:0016491">
    <property type="term" value="F:oxidoreductase activity"/>
    <property type="evidence" value="ECO:0007669"/>
    <property type="project" value="UniProtKB-KW"/>
</dbReference>
<organism evidence="4 5">
    <name type="scientific">Nocardioides terrae</name>
    <dbReference type="NCBI Taxonomy" id="574651"/>
    <lineage>
        <taxon>Bacteria</taxon>
        <taxon>Bacillati</taxon>
        <taxon>Actinomycetota</taxon>
        <taxon>Actinomycetes</taxon>
        <taxon>Propionibacteriales</taxon>
        <taxon>Nocardioidaceae</taxon>
        <taxon>Nocardioides</taxon>
    </lineage>
</organism>
<dbReference type="SUPFAM" id="SSF51735">
    <property type="entry name" value="NAD(P)-binding Rossmann-fold domains"/>
    <property type="match status" value="1"/>
</dbReference>
<dbReference type="InterPro" id="IPR036291">
    <property type="entry name" value="NAD(P)-bd_dom_sf"/>
</dbReference>
<evidence type="ECO:0000256" key="2">
    <source>
        <dbReference type="ARBA" id="ARBA00023002"/>
    </source>
</evidence>
<reference evidence="4 5" key="1">
    <citation type="submission" date="2016-10" db="EMBL/GenBank/DDBJ databases">
        <authorList>
            <person name="de Groot N.N."/>
        </authorList>
    </citation>
    <scope>NUCLEOTIDE SEQUENCE [LARGE SCALE GENOMIC DNA]</scope>
    <source>
        <strain evidence="4 5">CGMCC 1.7056</strain>
    </source>
</reference>
<dbReference type="PANTHER" id="PTHR24320">
    <property type="entry name" value="RETINOL DEHYDROGENASE"/>
    <property type="match status" value="1"/>
</dbReference>
<dbReference type="InterPro" id="IPR002347">
    <property type="entry name" value="SDR_fam"/>
</dbReference>
<dbReference type="EMBL" id="FOLB01000002">
    <property type="protein sequence ID" value="SFB90756.1"/>
    <property type="molecule type" value="Genomic_DNA"/>
</dbReference>
<comment type="similarity">
    <text evidence="1 3">Belongs to the short-chain dehydrogenases/reductases (SDR) family.</text>
</comment>
<evidence type="ECO:0000313" key="5">
    <source>
        <dbReference type="Proteomes" id="UP000198832"/>
    </source>
</evidence>
<dbReference type="Proteomes" id="UP000198832">
    <property type="component" value="Unassembled WGS sequence"/>
</dbReference>
<dbReference type="AlphaFoldDB" id="A0A1I1EVM4"/>
<protein>
    <submittedName>
        <fullName evidence="4">Short chain dehydrogenase</fullName>
    </submittedName>
</protein>
<sequence>MPWTPEQMPDQTGRTAVVTGPTVGGLGYHTALELLRRGARVVLAGRSADKLAEARSALLREVPAGAVEQLVLDLTSLAAVRAAAAEAAGLGAIDLLVNNAGVMAPSYSRTVDGLEVQLATNHFGPFLLTGLLLPQLVKSGDGRVVTVASLAHRLARSAPLGEPRAEPRRYGPVGTWQVYAQSKLANLLFTYELDRRLRAAGLPVKALAAHPGIATTRLVRNGPLGSIPLGRPVVETAMRALFQTPAPAAWPTLMAATADLPGATFTGPGRPGELAGPAVIVGSTHRSHSPADQQALWDLSERTVGLTWP</sequence>
<dbReference type="STRING" id="574651.SAMN04487968_102246"/>